<dbReference type="GO" id="GO:0004641">
    <property type="term" value="F:phosphoribosylformylglycinamidine cyclo-ligase activity"/>
    <property type="evidence" value="ECO:0007669"/>
    <property type="project" value="UniProtKB-UniRule"/>
</dbReference>
<dbReference type="RefSeq" id="WP_163961927.1">
    <property type="nucleotide sequence ID" value="NZ_JAAGNX010000001.1"/>
</dbReference>
<evidence type="ECO:0000256" key="7">
    <source>
        <dbReference type="ARBA" id="ARBA00022840"/>
    </source>
</evidence>
<comment type="caution">
    <text evidence="15">The sequence shown here is derived from an EMBL/GenBank/DDBJ whole genome shotgun (WGS) entry which is preliminary data.</text>
</comment>
<evidence type="ECO:0000256" key="5">
    <source>
        <dbReference type="ARBA" id="ARBA00022598"/>
    </source>
</evidence>
<evidence type="ECO:0000256" key="1">
    <source>
        <dbReference type="ARBA" id="ARBA00004686"/>
    </source>
</evidence>
<evidence type="ECO:0000259" key="13">
    <source>
        <dbReference type="Pfam" id="PF00586"/>
    </source>
</evidence>
<dbReference type="PANTHER" id="PTHR10520:SF12">
    <property type="entry name" value="TRIFUNCTIONAL PURINE BIOSYNTHETIC PROTEIN ADENOSINE-3"/>
    <property type="match status" value="1"/>
</dbReference>
<reference evidence="15 16" key="1">
    <citation type="submission" date="2020-02" db="EMBL/GenBank/DDBJ databases">
        <title>Albibacoteraceae fam. nov., the first described family within the subdivision 4 Verrucomicrobia.</title>
        <authorList>
            <person name="Xi F."/>
        </authorList>
    </citation>
    <scope>NUCLEOTIDE SEQUENCE [LARGE SCALE GENOMIC DNA]</scope>
    <source>
        <strain evidence="15 16">CK1056</strain>
    </source>
</reference>
<dbReference type="CDD" id="cd02196">
    <property type="entry name" value="PurM"/>
    <property type="match status" value="1"/>
</dbReference>
<feature type="domain" description="PurM-like C-terminal" evidence="14">
    <location>
        <begin position="178"/>
        <end position="354"/>
    </location>
</feature>
<dbReference type="Proteomes" id="UP000478417">
    <property type="component" value="Unassembled WGS sequence"/>
</dbReference>
<keyword evidence="16" id="KW-1185">Reference proteome</keyword>
<evidence type="ECO:0000259" key="14">
    <source>
        <dbReference type="Pfam" id="PF02769"/>
    </source>
</evidence>
<dbReference type="InterPro" id="IPR004733">
    <property type="entry name" value="PurM_cligase"/>
</dbReference>
<evidence type="ECO:0000256" key="6">
    <source>
        <dbReference type="ARBA" id="ARBA00022741"/>
    </source>
</evidence>
<proteinExistence type="inferred from homology"/>
<dbReference type="InterPro" id="IPR036676">
    <property type="entry name" value="PurM-like_C_sf"/>
</dbReference>
<dbReference type="InterPro" id="IPR036921">
    <property type="entry name" value="PurM-like_N_sf"/>
</dbReference>
<keyword evidence="5 12" id="KW-0436">Ligase</keyword>
<comment type="pathway">
    <text evidence="1 12">Purine metabolism; IMP biosynthesis via de novo pathway; 5-amino-1-(5-phospho-D-ribosyl)imidazole from N(2)-formyl-N(1)-(5-phospho-D-ribosyl)glycinamide: step 2/2.</text>
</comment>
<dbReference type="UniPathway" id="UPA00074">
    <property type="reaction ID" value="UER00129"/>
</dbReference>
<evidence type="ECO:0000256" key="12">
    <source>
        <dbReference type="HAMAP-Rule" id="MF_00741"/>
    </source>
</evidence>
<comment type="subcellular location">
    <subcellularLocation>
        <location evidence="12">Cytoplasm</location>
    </subcellularLocation>
</comment>
<dbReference type="NCBIfam" id="TIGR00878">
    <property type="entry name" value="purM"/>
    <property type="match status" value="1"/>
</dbReference>
<protein>
    <recommendedName>
        <fullName evidence="4 12">Phosphoribosylformylglycinamidine cyclo-ligase</fullName>
        <ecNumber evidence="3 12">6.3.3.1</ecNumber>
    </recommendedName>
    <alternativeName>
        <fullName evidence="9 12">AIR synthase</fullName>
    </alternativeName>
    <alternativeName>
        <fullName evidence="10 12">AIRS</fullName>
    </alternativeName>
    <alternativeName>
        <fullName evidence="8 12">Phosphoribosyl-aminoimidazole synthetase</fullName>
    </alternativeName>
</protein>
<dbReference type="PANTHER" id="PTHR10520">
    <property type="entry name" value="TRIFUNCTIONAL PURINE BIOSYNTHETIC PROTEIN ADENOSINE-3-RELATED"/>
    <property type="match status" value="1"/>
</dbReference>
<evidence type="ECO:0000256" key="2">
    <source>
        <dbReference type="ARBA" id="ARBA00010280"/>
    </source>
</evidence>
<evidence type="ECO:0000313" key="15">
    <source>
        <dbReference type="EMBL" id="NDV61203.1"/>
    </source>
</evidence>
<comment type="similarity">
    <text evidence="2 12">Belongs to the AIR synthase family.</text>
</comment>
<organism evidence="15 16">
    <name type="scientific">Oceanipulchritudo coccoides</name>
    <dbReference type="NCBI Taxonomy" id="2706888"/>
    <lineage>
        <taxon>Bacteria</taxon>
        <taxon>Pseudomonadati</taxon>
        <taxon>Verrucomicrobiota</taxon>
        <taxon>Opitutia</taxon>
        <taxon>Puniceicoccales</taxon>
        <taxon>Oceanipulchritudinaceae</taxon>
        <taxon>Oceanipulchritudo</taxon>
    </lineage>
</organism>
<dbReference type="EC" id="6.3.3.1" evidence="3 12"/>
<evidence type="ECO:0000256" key="4">
    <source>
        <dbReference type="ARBA" id="ARBA00020367"/>
    </source>
</evidence>
<dbReference type="Gene3D" id="3.30.1330.10">
    <property type="entry name" value="PurM-like, N-terminal domain"/>
    <property type="match status" value="1"/>
</dbReference>
<feature type="domain" description="PurM-like N-terminal" evidence="13">
    <location>
        <begin position="62"/>
        <end position="166"/>
    </location>
</feature>
<dbReference type="Pfam" id="PF00586">
    <property type="entry name" value="AIRS"/>
    <property type="match status" value="1"/>
</dbReference>
<evidence type="ECO:0000256" key="8">
    <source>
        <dbReference type="ARBA" id="ARBA00031908"/>
    </source>
</evidence>
<dbReference type="HAMAP" id="MF_00741">
    <property type="entry name" value="AIRS"/>
    <property type="match status" value="1"/>
</dbReference>
<dbReference type="InterPro" id="IPR016188">
    <property type="entry name" value="PurM-like_N"/>
</dbReference>
<dbReference type="SUPFAM" id="SSF55326">
    <property type="entry name" value="PurM N-terminal domain-like"/>
    <property type="match status" value="1"/>
</dbReference>
<dbReference type="GO" id="GO:0005829">
    <property type="term" value="C:cytosol"/>
    <property type="evidence" value="ECO:0007669"/>
    <property type="project" value="TreeGrafter"/>
</dbReference>
<dbReference type="InterPro" id="IPR010918">
    <property type="entry name" value="PurM-like_C_dom"/>
</dbReference>
<evidence type="ECO:0000256" key="10">
    <source>
        <dbReference type="ARBA" id="ARBA00033093"/>
    </source>
</evidence>
<accession>A0A6B2LXZ9</accession>
<comment type="catalytic activity">
    <reaction evidence="11 12">
        <text>2-formamido-N(1)-(5-O-phospho-beta-D-ribosyl)acetamidine + ATP = 5-amino-1-(5-phospho-beta-D-ribosyl)imidazole + ADP + phosphate + H(+)</text>
        <dbReference type="Rhea" id="RHEA:23032"/>
        <dbReference type="ChEBI" id="CHEBI:15378"/>
        <dbReference type="ChEBI" id="CHEBI:30616"/>
        <dbReference type="ChEBI" id="CHEBI:43474"/>
        <dbReference type="ChEBI" id="CHEBI:137981"/>
        <dbReference type="ChEBI" id="CHEBI:147287"/>
        <dbReference type="ChEBI" id="CHEBI:456216"/>
        <dbReference type="EC" id="6.3.3.1"/>
    </reaction>
</comment>
<evidence type="ECO:0000256" key="9">
    <source>
        <dbReference type="ARBA" id="ARBA00032931"/>
    </source>
</evidence>
<dbReference type="GO" id="GO:0006189">
    <property type="term" value="P:'de novo' IMP biosynthetic process"/>
    <property type="evidence" value="ECO:0007669"/>
    <property type="project" value="UniProtKB-UniRule"/>
</dbReference>
<dbReference type="GO" id="GO:0046084">
    <property type="term" value="P:adenine biosynthetic process"/>
    <property type="evidence" value="ECO:0007669"/>
    <property type="project" value="TreeGrafter"/>
</dbReference>
<keyword evidence="12" id="KW-0658">Purine biosynthesis</keyword>
<dbReference type="GO" id="GO:0005524">
    <property type="term" value="F:ATP binding"/>
    <property type="evidence" value="ECO:0007669"/>
    <property type="project" value="UniProtKB-KW"/>
</dbReference>
<name>A0A6B2LXZ9_9BACT</name>
<evidence type="ECO:0000256" key="11">
    <source>
        <dbReference type="ARBA" id="ARBA00049057"/>
    </source>
</evidence>
<dbReference type="AlphaFoldDB" id="A0A6B2LXZ9"/>
<dbReference type="EMBL" id="JAAGNX010000001">
    <property type="protein sequence ID" value="NDV61203.1"/>
    <property type="molecule type" value="Genomic_DNA"/>
</dbReference>
<dbReference type="GO" id="GO:0004637">
    <property type="term" value="F:phosphoribosylamine-glycine ligase activity"/>
    <property type="evidence" value="ECO:0007669"/>
    <property type="project" value="TreeGrafter"/>
</dbReference>
<sequence length="360" mass="38162">MSKKQSKKKAYAEAGVDIALADKLLGSVKPWLKQASRPESLGSIGGFGGFFDISKTRCKHPVLVSSTDSVGTKVTAARIVGNYSNLGADIVNHCANDIAVCGAEPLYFLDYYATGQLDRNYVTLMKGLAKACKASNIALVGGETAELPGVYNNGECDLVGTIVGVVDKPRILTGKAIRPGDVLVGLASSGLHTNGFSLARKILFKDMKLKPEDTLPGFRSKVGNALMQAHVNYSGFLLEAFKKYNKGSQASKRRGNAIFGAAHITGGGFTGNVPRILPENCSAIINTKSWKPLPVFQTMVSGGKVDFEEAYEVFNMGIGMVLAVSPDVAANIVKLAGKHKHKAVIVGEVIKGDGSVELNR</sequence>
<dbReference type="SUPFAM" id="SSF56042">
    <property type="entry name" value="PurM C-terminal domain-like"/>
    <property type="match status" value="1"/>
</dbReference>
<keyword evidence="12" id="KW-0963">Cytoplasm</keyword>
<gene>
    <name evidence="12" type="primary">purM</name>
    <name evidence="15" type="ORF">G0Q06_01925</name>
</gene>
<dbReference type="Pfam" id="PF02769">
    <property type="entry name" value="AIRS_C"/>
    <property type="match status" value="1"/>
</dbReference>
<keyword evidence="7 12" id="KW-0067">ATP-binding</keyword>
<dbReference type="Gene3D" id="3.90.650.10">
    <property type="entry name" value="PurM-like C-terminal domain"/>
    <property type="match status" value="1"/>
</dbReference>
<keyword evidence="6 12" id="KW-0547">Nucleotide-binding</keyword>
<evidence type="ECO:0000256" key="3">
    <source>
        <dbReference type="ARBA" id="ARBA00013047"/>
    </source>
</evidence>
<evidence type="ECO:0000313" key="16">
    <source>
        <dbReference type="Proteomes" id="UP000478417"/>
    </source>
</evidence>